<dbReference type="GO" id="GO:0005737">
    <property type="term" value="C:cytoplasm"/>
    <property type="evidence" value="ECO:0007669"/>
    <property type="project" value="TreeGrafter"/>
</dbReference>
<reference evidence="3 4" key="1">
    <citation type="submission" date="2019-12" db="EMBL/GenBank/DDBJ databases">
        <authorList>
            <person name="Li M."/>
        </authorList>
    </citation>
    <scope>NUCLEOTIDE SEQUENCE [LARGE SCALE GENOMIC DNA]</scope>
    <source>
        <strain evidence="3 4">GBMRC 2046</strain>
    </source>
</reference>
<dbReference type="InterPro" id="IPR036188">
    <property type="entry name" value="FAD/NAD-bd_sf"/>
</dbReference>
<organism evidence="3 4">
    <name type="scientific">Stappia sediminis</name>
    <dbReference type="NCBI Taxonomy" id="2692190"/>
    <lineage>
        <taxon>Bacteria</taxon>
        <taxon>Pseudomonadati</taxon>
        <taxon>Pseudomonadota</taxon>
        <taxon>Alphaproteobacteria</taxon>
        <taxon>Hyphomicrobiales</taxon>
        <taxon>Stappiaceae</taxon>
        <taxon>Stappia</taxon>
    </lineage>
</organism>
<keyword evidence="4" id="KW-1185">Reference proteome</keyword>
<comment type="caution">
    <text evidence="3">The sequence shown here is derived from an EMBL/GenBank/DDBJ whole genome shotgun (WGS) entry which is preliminary data.</text>
</comment>
<dbReference type="InterPro" id="IPR006076">
    <property type="entry name" value="FAD-dep_OxRdtase"/>
</dbReference>
<evidence type="ECO:0000256" key="1">
    <source>
        <dbReference type="ARBA" id="ARBA00023002"/>
    </source>
</evidence>
<dbReference type="PANTHER" id="PTHR13847">
    <property type="entry name" value="SARCOSINE DEHYDROGENASE-RELATED"/>
    <property type="match status" value="1"/>
</dbReference>
<evidence type="ECO:0000313" key="4">
    <source>
        <dbReference type="Proteomes" id="UP000433101"/>
    </source>
</evidence>
<dbReference type="SUPFAM" id="SSF51905">
    <property type="entry name" value="FAD/NAD(P)-binding domain"/>
    <property type="match status" value="1"/>
</dbReference>
<evidence type="ECO:0000313" key="3">
    <source>
        <dbReference type="EMBL" id="MXN67114.1"/>
    </source>
</evidence>
<sequence>MRRHCIVIGGGIMGASAAYHLARAGARVTVLEKGEEPAPGVTRHAFGWINLINLPPDATLELYRFRNEAVQGYRGLDGELGGKLGLRWCGSLVWKDTAEKTERLFREHMTAGNRVELAGPERIVELEPGLEAIPDCAVHSPDEAVADPLHVTKTLLDAARERGAEIRFCTEVEAIETLGGSVSGVRAGEGFIETDAVIVTAGARAKALLQPLGIDPGLSTSPAVLLRFKAENAFVRGVVSNPDLEVRQGAGNEVLVAEDYSEAEDQAEVRNKVLASIRDRFSGTGAIQSVSLTVGQRPMPDDGMPIVGRAWEIDGLFLAVAHAGLILGPLAGKLLTREIMEDAAAAIPTSISAKRRMRFQGEG</sequence>
<dbReference type="Proteomes" id="UP000433101">
    <property type="component" value="Unassembled WGS sequence"/>
</dbReference>
<dbReference type="PANTHER" id="PTHR13847:SF289">
    <property type="entry name" value="GLYCINE OXIDASE"/>
    <property type="match status" value="1"/>
</dbReference>
<dbReference type="AlphaFoldDB" id="A0A7X3LXR1"/>
<dbReference type="GO" id="GO:0016491">
    <property type="term" value="F:oxidoreductase activity"/>
    <property type="evidence" value="ECO:0007669"/>
    <property type="project" value="UniProtKB-KW"/>
</dbReference>
<protein>
    <submittedName>
        <fullName evidence="3">FAD-dependent oxidoreductase</fullName>
    </submittedName>
</protein>
<proteinExistence type="predicted"/>
<keyword evidence="1" id="KW-0560">Oxidoreductase</keyword>
<dbReference type="RefSeq" id="WP_160777347.1">
    <property type="nucleotide sequence ID" value="NZ_WUMV01000009.1"/>
</dbReference>
<dbReference type="Pfam" id="PF01266">
    <property type="entry name" value="DAO"/>
    <property type="match status" value="1"/>
</dbReference>
<dbReference type="Gene3D" id="3.30.9.10">
    <property type="entry name" value="D-Amino Acid Oxidase, subunit A, domain 2"/>
    <property type="match status" value="1"/>
</dbReference>
<accession>A0A7X3LXR1</accession>
<feature type="domain" description="FAD dependent oxidoreductase" evidence="2">
    <location>
        <begin position="5"/>
        <end position="337"/>
    </location>
</feature>
<evidence type="ECO:0000259" key="2">
    <source>
        <dbReference type="Pfam" id="PF01266"/>
    </source>
</evidence>
<dbReference type="EMBL" id="WUMV01000009">
    <property type="protein sequence ID" value="MXN67114.1"/>
    <property type="molecule type" value="Genomic_DNA"/>
</dbReference>
<dbReference type="Gene3D" id="3.50.50.60">
    <property type="entry name" value="FAD/NAD(P)-binding domain"/>
    <property type="match status" value="1"/>
</dbReference>
<name>A0A7X3LXR1_9HYPH</name>
<gene>
    <name evidence="3" type="ORF">GR183_19570</name>
</gene>